<proteinExistence type="predicted"/>
<dbReference type="EMBL" id="MU275973">
    <property type="protein sequence ID" value="KAI0044735.1"/>
    <property type="molecule type" value="Genomic_DNA"/>
</dbReference>
<sequence>MALTLPIPSSPGNSSSADSPNAPQTPVSPTNPVQTLALPPSDQASGPVGSAASNAANAQAKRKPSRRANTAERRATHNAVERQRRETLNGRFLDLAALLPNLSQIRRPSKSAIVNSSIAHIHSSRRHRAMASREMRLLKLETDALRRELNEWRDRANLPRVEEPVRSDAFSMVLNGEVEILTAIPGMEEEEDGDGYGDNDDDYPTGPAGPVGVIPEEPEEMPHPMAAPFVKSASNPFAHNAPGAAQLTHILPRPAAHGRPVIAQNMSSVSFENPAMPSMYDSHHIPAQQFQQMQYGHPMSHESEKAAWGSQIMAAQQQMQQQMAAGPHGLFTPPGTSHGSVPNQAFGNPAYFAAMQRSQASMHYGSPVDSEDASSVSSSLGRGRSGSMSGSGYGSPPHGRPGSTGSYEMQGVLAPGMPMGGSAPIPIGGGGNANGFAMMM</sequence>
<evidence type="ECO:0000313" key="2">
    <source>
        <dbReference type="Proteomes" id="UP000814033"/>
    </source>
</evidence>
<organism evidence="1 2">
    <name type="scientific">Auriscalpium vulgare</name>
    <dbReference type="NCBI Taxonomy" id="40419"/>
    <lineage>
        <taxon>Eukaryota</taxon>
        <taxon>Fungi</taxon>
        <taxon>Dikarya</taxon>
        <taxon>Basidiomycota</taxon>
        <taxon>Agaricomycotina</taxon>
        <taxon>Agaricomycetes</taxon>
        <taxon>Russulales</taxon>
        <taxon>Auriscalpiaceae</taxon>
        <taxon>Auriscalpium</taxon>
    </lineage>
</organism>
<reference evidence="1" key="2">
    <citation type="journal article" date="2022" name="New Phytol.">
        <title>Evolutionary transition to the ectomycorrhizal habit in the genomes of a hyperdiverse lineage of mushroom-forming fungi.</title>
        <authorList>
            <person name="Looney B."/>
            <person name="Miyauchi S."/>
            <person name="Morin E."/>
            <person name="Drula E."/>
            <person name="Courty P.E."/>
            <person name="Kohler A."/>
            <person name="Kuo A."/>
            <person name="LaButti K."/>
            <person name="Pangilinan J."/>
            <person name="Lipzen A."/>
            <person name="Riley R."/>
            <person name="Andreopoulos W."/>
            <person name="He G."/>
            <person name="Johnson J."/>
            <person name="Nolan M."/>
            <person name="Tritt A."/>
            <person name="Barry K.W."/>
            <person name="Grigoriev I.V."/>
            <person name="Nagy L.G."/>
            <person name="Hibbett D."/>
            <person name="Henrissat B."/>
            <person name="Matheny P.B."/>
            <person name="Labbe J."/>
            <person name="Martin F.M."/>
        </authorList>
    </citation>
    <scope>NUCLEOTIDE SEQUENCE</scope>
    <source>
        <strain evidence="1">FP105234-sp</strain>
    </source>
</reference>
<name>A0ACB8RL00_9AGAM</name>
<reference evidence="1" key="1">
    <citation type="submission" date="2021-02" db="EMBL/GenBank/DDBJ databases">
        <authorList>
            <consortium name="DOE Joint Genome Institute"/>
            <person name="Ahrendt S."/>
            <person name="Looney B.P."/>
            <person name="Miyauchi S."/>
            <person name="Morin E."/>
            <person name="Drula E."/>
            <person name="Courty P.E."/>
            <person name="Chicoki N."/>
            <person name="Fauchery L."/>
            <person name="Kohler A."/>
            <person name="Kuo A."/>
            <person name="Labutti K."/>
            <person name="Pangilinan J."/>
            <person name="Lipzen A."/>
            <person name="Riley R."/>
            <person name="Andreopoulos W."/>
            <person name="He G."/>
            <person name="Johnson J."/>
            <person name="Barry K.W."/>
            <person name="Grigoriev I.V."/>
            <person name="Nagy L."/>
            <person name="Hibbett D."/>
            <person name="Henrissat B."/>
            <person name="Matheny P.B."/>
            <person name="Labbe J."/>
            <person name="Martin F."/>
        </authorList>
    </citation>
    <scope>NUCLEOTIDE SEQUENCE</scope>
    <source>
        <strain evidence="1">FP105234-sp</strain>
    </source>
</reference>
<accession>A0ACB8RL00</accession>
<comment type="caution">
    <text evidence="1">The sequence shown here is derived from an EMBL/GenBank/DDBJ whole genome shotgun (WGS) entry which is preliminary data.</text>
</comment>
<protein>
    <submittedName>
        <fullName evidence="1">Uncharacterized protein</fullName>
    </submittedName>
</protein>
<keyword evidence="2" id="KW-1185">Reference proteome</keyword>
<dbReference type="Proteomes" id="UP000814033">
    <property type="component" value="Unassembled WGS sequence"/>
</dbReference>
<gene>
    <name evidence="1" type="ORF">FA95DRAFT_1608305</name>
</gene>
<evidence type="ECO:0000313" key="1">
    <source>
        <dbReference type="EMBL" id="KAI0044735.1"/>
    </source>
</evidence>